<organism evidence="3">
    <name type="scientific">uncultured Caudovirales phage</name>
    <dbReference type="NCBI Taxonomy" id="2100421"/>
    <lineage>
        <taxon>Viruses</taxon>
        <taxon>Duplodnaviria</taxon>
        <taxon>Heunggongvirae</taxon>
        <taxon>Uroviricota</taxon>
        <taxon>Caudoviricetes</taxon>
        <taxon>Peduoviridae</taxon>
        <taxon>Maltschvirus</taxon>
        <taxon>Maltschvirus maltsch</taxon>
    </lineage>
</organism>
<reference evidence="3" key="1">
    <citation type="submission" date="2020-04" db="EMBL/GenBank/DDBJ databases">
        <authorList>
            <person name="Chiriac C."/>
            <person name="Salcher M."/>
            <person name="Ghai R."/>
            <person name="Kavagutti S V."/>
        </authorList>
    </citation>
    <scope>NUCLEOTIDE SEQUENCE</scope>
</reference>
<feature type="coiled-coil region" evidence="1">
    <location>
        <begin position="104"/>
        <end position="131"/>
    </location>
</feature>
<evidence type="ECO:0000256" key="2">
    <source>
        <dbReference type="SAM" id="MobiDB-lite"/>
    </source>
</evidence>
<evidence type="ECO:0000313" key="3">
    <source>
        <dbReference type="EMBL" id="CAB4121379.1"/>
    </source>
</evidence>
<protein>
    <recommendedName>
        <fullName evidence="4">Scaffolding protein</fullName>
    </recommendedName>
</protein>
<proteinExistence type="predicted"/>
<evidence type="ECO:0000256" key="1">
    <source>
        <dbReference type="SAM" id="Coils"/>
    </source>
</evidence>
<dbReference type="EMBL" id="LR796146">
    <property type="protein sequence ID" value="CAB4121379.1"/>
    <property type="molecule type" value="Genomic_DNA"/>
</dbReference>
<sequence>MSNETSNPAVGTGENFDAQNAFNSLLAIEDGEQEQVEAQTDDVEGTESETEEETEALQAEEESESEETEETEEQEEQPKSYLVKVDGNEVEVTLDELQKGYSRTQDYTRKTQALAEQRKEAEAELGQVRQERAYYAQMLGALEQQLAQADQAPDWDRLYQENPNEWVRQRELWRDKQDKLTAVKAEQERLGATAQQEAAKIRQEQLRLEADKLVEAIPEWKDSKKAAAERSKLMDAAKAVGYADSELEQILDHRAVVLLRKAALYDELMGKKSTIKPVPSKGPKTSKPGSAGSQPTKQSEAKQAQSRLAKSGSMKDAAAAFDFFI</sequence>
<feature type="region of interest" description="Disordered" evidence="2">
    <location>
        <begin position="1"/>
        <end position="86"/>
    </location>
</feature>
<feature type="compositionally biased region" description="Polar residues" evidence="2">
    <location>
        <begin position="287"/>
        <end position="308"/>
    </location>
</feature>
<gene>
    <name evidence="3" type="ORF">UFOVP12_29</name>
</gene>
<name>A0A6J5KMD4_9CAUD</name>
<evidence type="ECO:0008006" key="4">
    <source>
        <dbReference type="Google" id="ProtNLM"/>
    </source>
</evidence>
<feature type="compositionally biased region" description="Acidic residues" evidence="2">
    <location>
        <begin position="29"/>
        <end position="75"/>
    </location>
</feature>
<accession>A0A6J5KMD4</accession>
<feature type="region of interest" description="Disordered" evidence="2">
    <location>
        <begin position="272"/>
        <end position="315"/>
    </location>
</feature>
<keyword evidence="1" id="KW-0175">Coiled coil</keyword>